<feature type="disulfide bond" evidence="10">
    <location>
        <begin position="135"/>
        <end position="152"/>
    </location>
</feature>
<comment type="caution">
    <text evidence="10">Lacks conserved residue(s) required for the propagation of feature annotation.</text>
</comment>
<protein>
    <submittedName>
        <fullName evidence="12">Laminin subunit alpha-5</fullName>
    </submittedName>
</protein>
<keyword evidence="9 10" id="KW-0424">Laminin EGF-like domain</keyword>
<evidence type="ECO:0000313" key="12">
    <source>
        <dbReference type="EMBL" id="ETE62973.1"/>
    </source>
</evidence>
<evidence type="ECO:0000313" key="13">
    <source>
        <dbReference type="Proteomes" id="UP000018936"/>
    </source>
</evidence>
<feature type="non-terminal residue" evidence="12">
    <location>
        <position position="664"/>
    </location>
</feature>
<keyword evidence="3" id="KW-0272">Extracellular matrix</keyword>
<keyword evidence="6" id="KW-0084">Basement membrane</keyword>
<dbReference type="Pfam" id="PF00053">
    <property type="entry name" value="EGF_laminin"/>
    <property type="match status" value="1"/>
</dbReference>
<evidence type="ECO:0000256" key="9">
    <source>
        <dbReference type="ARBA" id="ARBA00023292"/>
    </source>
</evidence>
<reference evidence="12 13" key="1">
    <citation type="journal article" date="2013" name="Proc. Natl. Acad. Sci. U.S.A.">
        <title>The king cobra genome reveals dynamic gene evolution and adaptation in the snake venom system.</title>
        <authorList>
            <person name="Vonk F.J."/>
            <person name="Casewell N.R."/>
            <person name="Henkel C.V."/>
            <person name="Heimberg A.M."/>
            <person name="Jansen H.J."/>
            <person name="McCleary R.J."/>
            <person name="Kerkkamp H.M."/>
            <person name="Vos R.A."/>
            <person name="Guerreiro I."/>
            <person name="Calvete J.J."/>
            <person name="Wuster W."/>
            <person name="Woods A.E."/>
            <person name="Logan J.M."/>
            <person name="Harrison R.A."/>
            <person name="Castoe T.A."/>
            <person name="de Koning A.P."/>
            <person name="Pollock D.D."/>
            <person name="Yandell M."/>
            <person name="Calderon D."/>
            <person name="Renjifo C."/>
            <person name="Currier R.B."/>
            <person name="Salgado D."/>
            <person name="Pla D."/>
            <person name="Sanz L."/>
            <person name="Hyder A.S."/>
            <person name="Ribeiro J.M."/>
            <person name="Arntzen J.W."/>
            <person name="van den Thillart G.E."/>
            <person name="Boetzer M."/>
            <person name="Pirovano W."/>
            <person name="Dirks R.P."/>
            <person name="Spaink H.P."/>
            <person name="Duboule D."/>
            <person name="McGlinn E."/>
            <person name="Kini R.M."/>
            <person name="Richardson M.K."/>
        </authorList>
    </citation>
    <scope>NUCLEOTIDE SEQUENCE</scope>
    <source>
        <tissue evidence="12">Blood</tissue>
    </source>
</reference>
<keyword evidence="4" id="KW-0732">Signal</keyword>
<dbReference type="PANTHER" id="PTHR24035:SF127">
    <property type="entry name" value="LAMININ SUBUNIT ALPHA-5-RELATED"/>
    <property type="match status" value="1"/>
</dbReference>
<evidence type="ECO:0000256" key="3">
    <source>
        <dbReference type="ARBA" id="ARBA00022530"/>
    </source>
</evidence>
<evidence type="ECO:0000256" key="1">
    <source>
        <dbReference type="ARBA" id="ARBA00004302"/>
    </source>
</evidence>
<dbReference type="Proteomes" id="UP000018936">
    <property type="component" value="Unassembled WGS sequence"/>
</dbReference>
<keyword evidence="5" id="KW-0677">Repeat</keyword>
<gene>
    <name evidence="12" type="primary">LAMA5</name>
    <name evidence="12" type="ORF">L345_11268</name>
</gene>
<comment type="subcellular location">
    <subcellularLocation>
        <location evidence="1">Secreted</location>
        <location evidence="1">Extracellular space</location>
        <location evidence="1">Extracellular matrix</location>
        <location evidence="1">Basement membrane</location>
    </subcellularLocation>
</comment>
<dbReference type="SUPFAM" id="SSF57196">
    <property type="entry name" value="EGF/Laminin"/>
    <property type="match status" value="1"/>
</dbReference>
<sequence length="664" mass="72500">MAPVRISLAAATASQTTQENTVMLVQTITWTSPIAITVIATLLGQEATPAGKMLKLGCVCVSLTFKGHSVISVYLATMDQIANLVRVTFGARWTAIATPLVNATAIRIMSVKGATTVPQASMASLLAQVLVTCLCSIEGSLYDTCNQETGQCTCRPRVSGLRCDACISGAYGFPDCQVGSCNPAGLVHEDHSLPEGSCECRAYVEGCQCNTLGTIAGVAECQQSINQSINLSLRVMDTVSANRTFAAKSVLLVERDTSIWRAAITLAVKDAIVTSGDRLVLCVRRQRDLVSAGTISGDLHALTQGSVKSPDLFFLVFCSTNQGPAKGRVSVLQERKFNMYGNCTEQTKQIVFGPTQEPTFVTVPHHSFGEPFVLSPHVWSLIIEAEDVLLDYLVLLPSSYYEAPILQYKVSDPCTYSPAPEHVGQNCFLYKYMPVEQFSFVSGEDALCKLNNNLPRPCPVERIFPTFPRLVLCSGTHVEVQLIISVPQPGRYVLLMEYANEDTPQTIETYWENATLEFDPLLFFLSRSFLCRGIVVDSQNRLAAFELDTEARVQFTADQARFFLYKVHLIPYEQFTLEFLEPKVHCISTQGALSLNSSSCVPSRYQKISQSVVLEEGQSLPIAPDLPLIHAISIPPEGSLPASAPQPPTLIDNSAKLIFLRAPQ</sequence>
<evidence type="ECO:0000256" key="4">
    <source>
        <dbReference type="ARBA" id="ARBA00022729"/>
    </source>
</evidence>
<accession>V8NMV5</accession>
<dbReference type="InterPro" id="IPR052108">
    <property type="entry name" value="MEGF/SIB"/>
</dbReference>
<keyword evidence="13" id="KW-1185">Reference proteome</keyword>
<keyword evidence="7 10" id="KW-1015">Disulfide bond</keyword>
<evidence type="ECO:0000256" key="7">
    <source>
        <dbReference type="ARBA" id="ARBA00023157"/>
    </source>
</evidence>
<feature type="disulfide bond" evidence="10">
    <location>
        <begin position="133"/>
        <end position="145"/>
    </location>
</feature>
<evidence type="ECO:0000256" key="5">
    <source>
        <dbReference type="ARBA" id="ARBA00022737"/>
    </source>
</evidence>
<feature type="domain" description="Laminin EGF-like" evidence="11">
    <location>
        <begin position="133"/>
        <end position="178"/>
    </location>
</feature>
<keyword evidence="8" id="KW-0325">Glycoprotein</keyword>
<dbReference type="AlphaFoldDB" id="V8NMV5"/>
<dbReference type="CDD" id="cd00055">
    <property type="entry name" value="EGF_Lam"/>
    <property type="match status" value="1"/>
</dbReference>
<evidence type="ECO:0000256" key="2">
    <source>
        <dbReference type="ARBA" id="ARBA00022525"/>
    </source>
</evidence>
<organism evidence="12 13">
    <name type="scientific">Ophiophagus hannah</name>
    <name type="common">King cobra</name>
    <name type="synonym">Naja hannah</name>
    <dbReference type="NCBI Taxonomy" id="8665"/>
    <lineage>
        <taxon>Eukaryota</taxon>
        <taxon>Metazoa</taxon>
        <taxon>Chordata</taxon>
        <taxon>Craniata</taxon>
        <taxon>Vertebrata</taxon>
        <taxon>Euteleostomi</taxon>
        <taxon>Lepidosauria</taxon>
        <taxon>Squamata</taxon>
        <taxon>Bifurcata</taxon>
        <taxon>Unidentata</taxon>
        <taxon>Episquamata</taxon>
        <taxon>Toxicofera</taxon>
        <taxon>Serpentes</taxon>
        <taxon>Colubroidea</taxon>
        <taxon>Elapidae</taxon>
        <taxon>Elapinae</taxon>
        <taxon>Ophiophagus</taxon>
    </lineage>
</organism>
<dbReference type="InterPro" id="IPR002049">
    <property type="entry name" value="LE_dom"/>
</dbReference>
<evidence type="ECO:0000259" key="11">
    <source>
        <dbReference type="PROSITE" id="PS50027"/>
    </source>
</evidence>
<dbReference type="PROSITE" id="PS01248">
    <property type="entry name" value="EGF_LAM_1"/>
    <property type="match status" value="1"/>
</dbReference>
<dbReference type="OrthoDB" id="18487at2759"/>
<evidence type="ECO:0000256" key="8">
    <source>
        <dbReference type="ARBA" id="ARBA00023180"/>
    </source>
</evidence>
<feature type="disulfide bond" evidence="10">
    <location>
        <begin position="154"/>
        <end position="163"/>
    </location>
</feature>
<dbReference type="EMBL" id="AZIM01002971">
    <property type="protein sequence ID" value="ETE62973.1"/>
    <property type="molecule type" value="Genomic_DNA"/>
</dbReference>
<name>V8NMV5_OPHHA</name>
<dbReference type="PANTHER" id="PTHR24035">
    <property type="entry name" value="MULTIPLE EPIDERMAL GROWTH FACTOR-LIKE DOMAINS PROTEIN"/>
    <property type="match status" value="1"/>
</dbReference>
<proteinExistence type="predicted"/>
<dbReference type="Gene3D" id="2.10.25.10">
    <property type="entry name" value="Laminin"/>
    <property type="match status" value="1"/>
</dbReference>
<dbReference type="FunFam" id="2.10.25.10:FF:000209">
    <property type="entry name" value="Laminin subunit alpha 5"/>
    <property type="match status" value="1"/>
</dbReference>
<dbReference type="GO" id="GO:0005604">
    <property type="term" value="C:basement membrane"/>
    <property type="evidence" value="ECO:0007669"/>
    <property type="project" value="UniProtKB-SubCell"/>
</dbReference>
<comment type="caution">
    <text evidence="12">The sequence shown here is derived from an EMBL/GenBank/DDBJ whole genome shotgun (WGS) entry which is preliminary data.</text>
</comment>
<dbReference type="SMART" id="SM00180">
    <property type="entry name" value="EGF_Lam"/>
    <property type="match status" value="1"/>
</dbReference>
<evidence type="ECO:0000256" key="10">
    <source>
        <dbReference type="PROSITE-ProRule" id="PRU00460"/>
    </source>
</evidence>
<keyword evidence="2" id="KW-0964">Secreted</keyword>
<dbReference type="PROSITE" id="PS50027">
    <property type="entry name" value="EGF_LAM_2"/>
    <property type="match status" value="1"/>
</dbReference>
<evidence type="ECO:0000256" key="6">
    <source>
        <dbReference type="ARBA" id="ARBA00022869"/>
    </source>
</evidence>